<dbReference type="Gene3D" id="3.30.420.40">
    <property type="match status" value="2"/>
</dbReference>
<dbReference type="PROSITE" id="PS00297">
    <property type="entry name" value="HSP70_1"/>
    <property type="match status" value="1"/>
</dbReference>
<dbReference type="AlphaFoldDB" id="A0A381UJ17"/>
<dbReference type="PRINTS" id="PR00301">
    <property type="entry name" value="HEATSHOCK70"/>
</dbReference>
<dbReference type="PROSITE" id="PS00329">
    <property type="entry name" value="HSP70_2"/>
    <property type="match status" value="1"/>
</dbReference>
<dbReference type="Gene3D" id="2.60.34.10">
    <property type="entry name" value="Substrate Binding Domain Of DNAk, Chain A, domain 1"/>
    <property type="match status" value="1"/>
</dbReference>
<dbReference type="SUPFAM" id="SSF100934">
    <property type="entry name" value="Heat shock protein 70kD (HSP70), C-terminal subdomain"/>
    <property type="match status" value="1"/>
</dbReference>
<dbReference type="Gene3D" id="3.90.640.10">
    <property type="entry name" value="Actin, Chain A, domain 4"/>
    <property type="match status" value="1"/>
</dbReference>
<dbReference type="SUPFAM" id="SSF53067">
    <property type="entry name" value="Actin-like ATPase domain"/>
    <property type="match status" value="2"/>
</dbReference>
<dbReference type="InterPro" id="IPR043129">
    <property type="entry name" value="ATPase_NBD"/>
</dbReference>
<dbReference type="GO" id="GO:0140662">
    <property type="term" value="F:ATP-dependent protein folding chaperone"/>
    <property type="evidence" value="ECO:0007669"/>
    <property type="project" value="InterPro"/>
</dbReference>
<dbReference type="EMBL" id="UINC01006549">
    <property type="protein sequence ID" value="SVA28196.1"/>
    <property type="molecule type" value="Genomic_DNA"/>
</dbReference>
<organism evidence="3">
    <name type="scientific">marine metagenome</name>
    <dbReference type="NCBI Taxonomy" id="408172"/>
    <lineage>
        <taxon>unclassified sequences</taxon>
        <taxon>metagenomes</taxon>
        <taxon>ecological metagenomes</taxon>
    </lineage>
</organism>
<proteinExistence type="predicted"/>
<dbReference type="InterPro" id="IPR029047">
    <property type="entry name" value="HSP70_peptide-bd_sf"/>
</dbReference>
<keyword evidence="2" id="KW-0067">ATP-binding</keyword>
<dbReference type="SUPFAM" id="SSF100920">
    <property type="entry name" value="Heat shock protein 70kD (HSP70), peptide-binding domain"/>
    <property type="match status" value="1"/>
</dbReference>
<dbReference type="NCBIfam" id="NF003520">
    <property type="entry name" value="PRK05183.1"/>
    <property type="match status" value="1"/>
</dbReference>
<dbReference type="InterPro" id="IPR018181">
    <property type="entry name" value="Heat_shock_70_CS"/>
</dbReference>
<evidence type="ECO:0008006" key="4">
    <source>
        <dbReference type="Google" id="ProtNLM"/>
    </source>
</evidence>
<dbReference type="PROSITE" id="PS01036">
    <property type="entry name" value="HSP70_3"/>
    <property type="match status" value="1"/>
</dbReference>
<gene>
    <name evidence="3" type="ORF">METZ01_LOCUS81050</name>
</gene>
<evidence type="ECO:0000313" key="3">
    <source>
        <dbReference type="EMBL" id="SVA28196.1"/>
    </source>
</evidence>
<dbReference type="InterPro" id="IPR029048">
    <property type="entry name" value="HSP70_C_sf"/>
</dbReference>
<dbReference type="Gene3D" id="1.20.1270.10">
    <property type="match status" value="1"/>
</dbReference>
<evidence type="ECO:0000256" key="1">
    <source>
        <dbReference type="ARBA" id="ARBA00022741"/>
    </source>
</evidence>
<dbReference type="InterPro" id="IPR013126">
    <property type="entry name" value="Hsp_70_fam"/>
</dbReference>
<evidence type="ECO:0000256" key="2">
    <source>
        <dbReference type="ARBA" id="ARBA00022840"/>
    </source>
</evidence>
<dbReference type="GO" id="GO:0005524">
    <property type="term" value="F:ATP binding"/>
    <property type="evidence" value="ECO:0007669"/>
    <property type="project" value="UniProtKB-KW"/>
</dbReference>
<keyword evidence="1" id="KW-0547">Nucleotide-binding</keyword>
<accession>A0A381UJ17</accession>
<dbReference type="Pfam" id="PF00012">
    <property type="entry name" value="HSP70"/>
    <property type="match status" value="1"/>
</dbReference>
<sequence>MKRIIGIDLGTTNSLSATVFDEGPEVIGTDGDCSVTPSVLSWTGSGWLVGQEAMERRITNPENTVYSIKRLMGRSLDELSETVQDLPYQIVEAQRQLVKVRIGESKPYKEFTPQELSAEILKKVKQRAEEALGESVEKAVITVPAYFDDAQRQATRDAGRIAGLEVARIINEPTAAAIAYGLDEKRDLQKDGHVAVYDLGGGTFDISILKLSGKIFKVVATHGNTQLGGDDFDQAVVETLKDRIHQEHPEAEFDDPESKQILKKTAEFIKIKLSLSPETDYSLDFSKKSMSFSGVFKLEEFESLIAPMIEQTLESCRHVLREAKLSVKKIDEVVLVGGSTVIPAVRKQIESFFGRPPHVAIDPYKVVAIGAGIQGHLLAGGRRDFLLLDVIPLALGIETLGGTFSKIITGNTTIPIEESETFTTNVDNQTSIDVNIFQGERELIKDCRALGQFKLRGIPPMKAGLPLVEVMFRVDANGILTVSAIEKRSGKKAEIEVIPFHGLTQFEIERIMEDSFEHAVDDFNERQLIEFRQTAERVFRGIEQCWDVAENDLSETSRVEIQKQMDVVRQSMKGQDSQALKTQLDVLGDLTRPLADNSMGRSILSELQDDANLNQ</sequence>
<reference evidence="3" key="1">
    <citation type="submission" date="2018-05" db="EMBL/GenBank/DDBJ databases">
        <authorList>
            <person name="Lanie J.A."/>
            <person name="Ng W.-L."/>
            <person name="Kazmierczak K.M."/>
            <person name="Andrzejewski T.M."/>
            <person name="Davidsen T.M."/>
            <person name="Wayne K.J."/>
            <person name="Tettelin H."/>
            <person name="Glass J.I."/>
            <person name="Rusch D."/>
            <person name="Podicherti R."/>
            <person name="Tsui H.-C.T."/>
            <person name="Winkler M.E."/>
        </authorList>
    </citation>
    <scope>NUCLEOTIDE SEQUENCE</scope>
</reference>
<name>A0A381UJ17_9ZZZZ</name>
<dbReference type="PANTHER" id="PTHR19375">
    <property type="entry name" value="HEAT SHOCK PROTEIN 70KDA"/>
    <property type="match status" value="1"/>
</dbReference>
<protein>
    <recommendedName>
        <fullName evidence="4">Molecular chaperone HscA</fullName>
    </recommendedName>
</protein>